<keyword evidence="2" id="KW-1185">Reference proteome</keyword>
<feature type="non-terminal residue" evidence="1">
    <location>
        <position position="1"/>
    </location>
</feature>
<proteinExistence type="predicted"/>
<dbReference type="Proteomes" id="UP000824540">
    <property type="component" value="Unassembled WGS sequence"/>
</dbReference>
<gene>
    <name evidence="1" type="ORF">JZ751_005506</name>
</gene>
<evidence type="ECO:0000313" key="1">
    <source>
        <dbReference type="EMBL" id="KAG9329368.1"/>
    </source>
</evidence>
<reference evidence="1" key="1">
    <citation type="thesis" date="2021" institute="BYU ScholarsArchive" country="Provo, UT, USA">
        <title>Applications of and Algorithms for Genome Assembly and Genomic Analyses with an Emphasis on Marine Teleosts.</title>
        <authorList>
            <person name="Pickett B.D."/>
        </authorList>
    </citation>
    <scope>NUCLEOTIDE SEQUENCE</scope>
    <source>
        <strain evidence="1">HI-2016</strain>
    </source>
</reference>
<name>A0A8T2MUN5_9TELE</name>
<dbReference type="OrthoDB" id="9833817at2759"/>
<organism evidence="1 2">
    <name type="scientific">Albula glossodonta</name>
    <name type="common">roundjaw bonefish</name>
    <dbReference type="NCBI Taxonomy" id="121402"/>
    <lineage>
        <taxon>Eukaryota</taxon>
        <taxon>Metazoa</taxon>
        <taxon>Chordata</taxon>
        <taxon>Craniata</taxon>
        <taxon>Vertebrata</taxon>
        <taxon>Euteleostomi</taxon>
        <taxon>Actinopterygii</taxon>
        <taxon>Neopterygii</taxon>
        <taxon>Teleostei</taxon>
        <taxon>Albuliformes</taxon>
        <taxon>Albulidae</taxon>
        <taxon>Albula</taxon>
    </lineage>
</organism>
<evidence type="ECO:0000313" key="2">
    <source>
        <dbReference type="Proteomes" id="UP000824540"/>
    </source>
</evidence>
<dbReference type="EMBL" id="JAFBMS010001252">
    <property type="protein sequence ID" value="KAG9329368.1"/>
    <property type="molecule type" value="Genomic_DNA"/>
</dbReference>
<protein>
    <submittedName>
        <fullName evidence="1">Uncharacterized protein</fullName>
    </submittedName>
</protein>
<sequence>MFRLTAASRSSQMQEVEQLETDESDCFLSFATMPQVEEYTAGPGELVSGVAAHRVPLRRVKGEGLRPKGLPTPSELIGRRRMRGRRGGRARRGDVVQQRVATVLQHITDLKKRQSAID</sequence>
<accession>A0A8T2MUN5</accession>
<dbReference type="AlphaFoldDB" id="A0A8T2MUN5"/>
<comment type="caution">
    <text evidence="1">The sequence shown here is derived from an EMBL/GenBank/DDBJ whole genome shotgun (WGS) entry which is preliminary data.</text>
</comment>